<protein>
    <submittedName>
        <fullName evidence="1">Uncharacterized protein</fullName>
    </submittedName>
</protein>
<accession>M5EFK2</accession>
<dbReference type="Proteomes" id="UP000012062">
    <property type="component" value="Unassembled WGS sequence"/>
</dbReference>
<keyword evidence="2" id="KW-1185">Reference proteome</keyword>
<organism evidence="1 2">
    <name type="scientific">Mesorhizobium metallidurans STM 2683</name>
    <dbReference type="NCBI Taxonomy" id="1297569"/>
    <lineage>
        <taxon>Bacteria</taxon>
        <taxon>Pseudomonadati</taxon>
        <taxon>Pseudomonadota</taxon>
        <taxon>Alphaproteobacteria</taxon>
        <taxon>Hyphomicrobiales</taxon>
        <taxon>Phyllobacteriaceae</taxon>
        <taxon>Mesorhizobium</taxon>
    </lineage>
</organism>
<name>M5EFK2_9HYPH</name>
<dbReference type="STRING" id="1297569.MESS2_1020043"/>
<comment type="caution">
    <text evidence="1">The sequence shown here is derived from an EMBL/GenBank/DDBJ whole genome shotgun (WGS) entry which is preliminary data.</text>
</comment>
<gene>
    <name evidence="1" type="ORF">MESS2_1020043</name>
</gene>
<dbReference type="AlphaFoldDB" id="M5EFK2"/>
<sequence length="68" mass="7482">MFAGHCETAQSVNIRAVNIRAMTLADRHQLATLCHLILLHRNIGVKAGEQAIMQATVRAIVKRPGFCD</sequence>
<evidence type="ECO:0000313" key="2">
    <source>
        <dbReference type="Proteomes" id="UP000012062"/>
    </source>
</evidence>
<reference evidence="1 2" key="1">
    <citation type="submission" date="2013-02" db="EMBL/GenBank/DDBJ databases">
        <authorList>
            <person name="Genoscope - CEA"/>
        </authorList>
    </citation>
    <scope>NUCLEOTIDE SEQUENCE [LARGE SCALE GENOMIC DNA]</scope>
    <source>
        <strain evidence="1 2">STM 2683</strain>
    </source>
</reference>
<evidence type="ECO:0000313" key="1">
    <source>
        <dbReference type="EMBL" id="CCV03142.1"/>
    </source>
</evidence>
<dbReference type="EMBL" id="CAUM01000005">
    <property type="protein sequence ID" value="CCV03142.1"/>
    <property type="molecule type" value="Genomic_DNA"/>
</dbReference>
<proteinExistence type="predicted"/>